<comment type="caution">
    <text evidence="9">The sequence shown here is derived from an EMBL/GenBank/DDBJ whole genome shotgun (WGS) entry which is preliminary data.</text>
</comment>
<evidence type="ECO:0000313" key="10">
    <source>
        <dbReference type="Proteomes" id="UP000078286"/>
    </source>
</evidence>
<dbReference type="InterPro" id="IPR002712">
    <property type="entry name" value="CcdB"/>
</dbReference>
<proteinExistence type="inferred from homology"/>
<dbReference type="AlphaFoldDB" id="A0A1B7HIZ9"/>
<keyword evidence="4" id="KW-1277">Toxin-antitoxin system</keyword>
<organism evidence="9 10">
    <name type="scientific">Buttiauxella noackiae ATCC 51607</name>
    <dbReference type="NCBI Taxonomy" id="1354255"/>
    <lineage>
        <taxon>Bacteria</taxon>
        <taxon>Pseudomonadati</taxon>
        <taxon>Pseudomonadota</taxon>
        <taxon>Gammaproteobacteria</taxon>
        <taxon>Enterobacterales</taxon>
        <taxon>Enterobacteriaceae</taxon>
        <taxon>Buttiauxella</taxon>
    </lineage>
</organism>
<sequence>MQYYFYRNGSNNKKYPYLIDVQSDLIDLLTTRIVIPLVHASQAQTRLPERICPIVEVEGEEFIVMTHEMASVDASVLREEVGNAMAWRTEIKGAIDFVFDGF</sequence>
<evidence type="ECO:0000256" key="3">
    <source>
        <dbReference type="ARBA" id="ARBA00022491"/>
    </source>
</evidence>
<dbReference type="InterPro" id="IPR011067">
    <property type="entry name" value="Plasmid_toxin/cell-grow_inhib"/>
</dbReference>
<name>A0A1B7HIZ9_9ENTR</name>
<dbReference type="Proteomes" id="UP000078286">
    <property type="component" value="Unassembled WGS sequence"/>
</dbReference>
<protein>
    <recommendedName>
        <fullName evidence="2">Toxin CcdB</fullName>
    </recommendedName>
    <alternativeName>
        <fullName evidence="8">Cytotoxic protein CcdB</fullName>
    </alternativeName>
    <alternativeName>
        <fullName evidence="7">Protein LetD</fullName>
    </alternativeName>
</protein>
<dbReference type="Gene3D" id="2.30.30.110">
    <property type="match status" value="1"/>
</dbReference>
<gene>
    <name evidence="9" type="ORF">M979_3422</name>
</gene>
<dbReference type="EMBL" id="LXEO01000051">
    <property type="protein sequence ID" value="OAT15592.1"/>
    <property type="molecule type" value="Genomic_DNA"/>
</dbReference>
<evidence type="ECO:0000256" key="8">
    <source>
        <dbReference type="ARBA" id="ARBA00033135"/>
    </source>
</evidence>
<evidence type="ECO:0000256" key="1">
    <source>
        <dbReference type="ARBA" id="ARBA00005230"/>
    </source>
</evidence>
<evidence type="ECO:0000256" key="4">
    <source>
        <dbReference type="ARBA" id="ARBA00022649"/>
    </source>
</evidence>
<accession>A0A1B7HIZ9</accession>
<evidence type="ECO:0000256" key="6">
    <source>
        <dbReference type="ARBA" id="ARBA00023163"/>
    </source>
</evidence>
<dbReference type="GO" id="GO:0008657">
    <property type="term" value="F:DNA topoisomerase type II (double strand cut, ATP-hydrolyzing) inhibitor activity"/>
    <property type="evidence" value="ECO:0007669"/>
    <property type="project" value="InterPro"/>
</dbReference>
<keyword evidence="6" id="KW-0804">Transcription</keyword>
<dbReference type="SUPFAM" id="SSF50118">
    <property type="entry name" value="Cell growth inhibitor/plasmid maintenance toxic component"/>
    <property type="match status" value="1"/>
</dbReference>
<dbReference type="RefSeq" id="WP_064555792.1">
    <property type="nucleotide sequence ID" value="NZ_LXEO01000051.1"/>
</dbReference>
<keyword evidence="5" id="KW-0805">Transcription regulation</keyword>
<dbReference type="GO" id="GO:0006276">
    <property type="term" value="P:plasmid maintenance"/>
    <property type="evidence" value="ECO:0007669"/>
    <property type="project" value="InterPro"/>
</dbReference>
<keyword evidence="10" id="KW-1185">Reference proteome</keyword>
<keyword evidence="3" id="KW-0678">Repressor</keyword>
<evidence type="ECO:0000313" key="9">
    <source>
        <dbReference type="EMBL" id="OAT15592.1"/>
    </source>
</evidence>
<comment type="similarity">
    <text evidence="1">Belongs to the CcdB toxin family.</text>
</comment>
<evidence type="ECO:0000256" key="2">
    <source>
        <dbReference type="ARBA" id="ARBA00015075"/>
    </source>
</evidence>
<dbReference type="PATRIC" id="fig|1354255.3.peg.3531"/>
<evidence type="ECO:0000256" key="7">
    <source>
        <dbReference type="ARBA" id="ARBA00029628"/>
    </source>
</evidence>
<reference evidence="9 10" key="1">
    <citation type="submission" date="2016-04" db="EMBL/GenBank/DDBJ databases">
        <title>ATOL: Assembling a taxonomically balanced genome-scale reconstruction of the evolutionary history of the Enterobacteriaceae.</title>
        <authorList>
            <person name="Plunkett G.III."/>
            <person name="Neeno-Eckwall E.C."/>
            <person name="Glasner J.D."/>
            <person name="Perna N.T."/>
        </authorList>
    </citation>
    <scope>NUCLEOTIDE SEQUENCE [LARGE SCALE GENOMIC DNA]</scope>
    <source>
        <strain evidence="9 10">ATCC 51607</strain>
    </source>
</reference>
<evidence type="ECO:0000256" key="5">
    <source>
        <dbReference type="ARBA" id="ARBA00023015"/>
    </source>
</evidence>
<dbReference type="Pfam" id="PF01845">
    <property type="entry name" value="CcdB"/>
    <property type="match status" value="1"/>
</dbReference>